<dbReference type="CDD" id="cd21037">
    <property type="entry name" value="MLKL_NTD"/>
    <property type="match status" value="1"/>
</dbReference>
<dbReference type="Proteomes" id="UP000076722">
    <property type="component" value="Unassembled WGS sequence"/>
</dbReference>
<evidence type="ECO:0000313" key="3">
    <source>
        <dbReference type="EMBL" id="KZS92758.1"/>
    </source>
</evidence>
<dbReference type="PANTHER" id="PTHR47691:SF3">
    <property type="entry name" value="HTH-TYPE TRANSCRIPTIONAL REGULATOR RV0890C-RELATED"/>
    <property type="match status" value="1"/>
</dbReference>
<evidence type="ECO:0000256" key="1">
    <source>
        <dbReference type="SAM" id="MobiDB-lite"/>
    </source>
</evidence>
<feature type="region of interest" description="Disordered" evidence="1">
    <location>
        <begin position="1"/>
        <end position="23"/>
    </location>
</feature>
<name>A0A164TYT2_9AGAM</name>
<dbReference type="InterPro" id="IPR036537">
    <property type="entry name" value="Adaptor_Cbl_N_dom_sf"/>
</dbReference>
<dbReference type="InterPro" id="IPR019734">
    <property type="entry name" value="TPR_rpt"/>
</dbReference>
<dbReference type="OrthoDB" id="431454at2759"/>
<dbReference type="InterPro" id="IPR049052">
    <property type="entry name" value="nSTAND1"/>
</dbReference>
<sequence>MHIFRRYKASTSPRTIKGGTSHDEKVSLGNAVAQHQAPKITDSVGNALAIRAVRDAGEIANNVAWKGIAGIAILVIDAVQNAKSNREECETIRNQICDFIHVIINRRSGNENTLTLDERLSLEHLQHTLMDVIKVVKKLGDRTALSRVFLSTTDRKTLIECQDELQQAAAVFNVASSVQIIKAIQRSNTLREEQHEELLKTLHSKKSLELEALRIYAENREEVLGISPLEGTLKSFLPPPKPAVFFGRSGVVEQLSTQLYSSNAGRYALLGPGGIGKSSVAAAIFHANEVESKFGSRRFFIKCDAATSKPGVISVMASYLRILIPSEKKDPNSRQAQQQIVEFLKEGGLPTLLILDNWESPWEPHDSRLEVEGFLATLASLENLSILITMRGNERPSGTRWTRPFLPPLEPLSRQASKDTFLAISDISEDDRNLDKIIDYTEDLPLALVLMATVASYEGSENVVARWETEGAALLKRGTSDRQSSLESSLRVSLTSPRFTANPHALGLLTVLCLFPDGTTMETLRGAIPSLKTLSSSLTILRQTALASPDQSGRIRVLAPIRSYILSNYTIPEPLFDDFHRYLGSLKTFVHNVGTEGHTNEIAQFTPELGNFTALVGYFLHHDPHPAAAIEGALALALLHRNSSLGSVTHLPLAEETAEEHGEYSLQAECIWMMAVIAFERDLSSAPPYKRVEESLELYQKMNNISGQASCHAFFGTTSVHQNKIGDAISSLTIAQNLYLEAQDVEGQARNLLNLTHAYRRQGDLRKATELCLKASHLFGTLRKRFAQGACLESLGEILYMRGAYAHAITICNSGMAVMQRMGYTHDVSFWQAHCLSTIADAALRTSRLPEAKKGYQEVLKYYDRHSRLDRAANCVVQLGEVSLEEGDTDAARKFYQRGLEMWTAPNRYNTWGHGTAVLGVAKVSHREGDISASWSLYKEAMALFVKADFAPFVAECRYGMGDILLHHQPDFPSIDEATTSYVLGFLLYRKSDEIYGQAVGMKRLGDLALVTGALRDAEARYEAALEVLTTSGVVRDVADCWRGLGDVSDARGSSGESAARMRWERALELYKLGRDVRGILSIEERLSALDSA</sequence>
<protein>
    <recommendedName>
        <fullName evidence="2">Novel STAND NTPase 1 domain-containing protein</fullName>
    </recommendedName>
</protein>
<feature type="domain" description="Novel STAND NTPase 1" evidence="2">
    <location>
        <begin position="241"/>
        <end position="392"/>
    </location>
</feature>
<dbReference type="GO" id="GO:0007166">
    <property type="term" value="P:cell surface receptor signaling pathway"/>
    <property type="evidence" value="ECO:0007669"/>
    <property type="project" value="InterPro"/>
</dbReference>
<dbReference type="Gene3D" id="1.20.930.20">
    <property type="entry name" value="Adaptor protein Cbl, N-terminal domain"/>
    <property type="match status" value="1"/>
</dbReference>
<dbReference type="SMART" id="SM00028">
    <property type="entry name" value="TPR"/>
    <property type="match status" value="5"/>
</dbReference>
<dbReference type="AlphaFoldDB" id="A0A164TYT2"/>
<dbReference type="EMBL" id="KV419409">
    <property type="protein sequence ID" value="KZS92758.1"/>
    <property type="molecule type" value="Genomic_DNA"/>
</dbReference>
<dbReference type="Gene3D" id="3.40.50.300">
    <property type="entry name" value="P-loop containing nucleotide triphosphate hydrolases"/>
    <property type="match status" value="1"/>
</dbReference>
<gene>
    <name evidence="3" type="ORF">SISNIDRAFT_486264</name>
</gene>
<organism evidence="3 4">
    <name type="scientific">Sistotremastrum niveocremeum HHB9708</name>
    <dbReference type="NCBI Taxonomy" id="1314777"/>
    <lineage>
        <taxon>Eukaryota</taxon>
        <taxon>Fungi</taxon>
        <taxon>Dikarya</taxon>
        <taxon>Basidiomycota</taxon>
        <taxon>Agaricomycotina</taxon>
        <taxon>Agaricomycetes</taxon>
        <taxon>Sistotremastrales</taxon>
        <taxon>Sistotremastraceae</taxon>
        <taxon>Sertulicium</taxon>
        <taxon>Sertulicium niveocremeum</taxon>
    </lineage>
</organism>
<keyword evidence="4" id="KW-1185">Reference proteome</keyword>
<dbReference type="PANTHER" id="PTHR47691">
    <property type="entry name" value="REGULATOR-RELATED"/>
    <property type="match status" value="1"/>
</dbReference>
<dbReference type="SUPFAM" id="SSF52540">
    <property type="entry name" value="P-loop containing nucleoside triphosphate hydrolases"/>
    <property type="match status" value="1"/>
</dbReference>
<dbReference type="InterPro" id="IPR027417">
    <property type="entry name" value="P-loop_NTPase"/>
</dbReference>
<evidence type="ECO:0000313" key="4">
    <source>
        <dbReference type="Proteomes" id="UP000076722"/>
    </source>
</evidence>
<evidence type="ECO:0000259" key="2">
    <source>
        <dbReference type="Pfam" id="PF20703"/>
    </source>
</evidence>
<dbReference type="SUPFAM" id="SSF48452">
    <property type="entry name" value="TPR-like"/>
    <property type="match status" value="2"/>
</dbReference>
<dbReference type="InterPro" id="IPR059179">
    <property type="entry name" value="MLKL-like_MCAfunc"/>
</dbReference>
<dbReference type="InterPro" id="IPR011990">
    <property type="entry name" value="TPR-like_helical_dom_sf"/>
</dbReference>
<dbReference type="STRING" id="1314777.A0A164TYT2"/>
<dbReference type="Pfam" id="PF20703">
    <property type="entry name" value="nSTAND1"/>
    <property type="match status" value="1"/>
</dbReference>
<dbReference type="Gene3D" id="1.25.40.10">
    <property type="entry name" value="Tetratricopeptide repeat domain"/>
    <property type="match status" value="2"/>
</dbReference>
<reference evidence="3 4" key="1">
    <citation type="journal article" date="2016" name="Mol. Biol. Evol.">
        <title>Comparative Genomics of Early-Diverging Mushroom-Forming Fungi Provides Insights into the Origins of Lignocellulose Decay Capabilities.</title>
        <authorList>
            <person name="Nagy L.G."/>
            <person name="Riley R."/>
            <person name="Tritt A."/>
            <person name="Adam C."/>
            <person name="Daum C."/>
            <person name="Floudas D."/>
            <person name="Sun H."/>
            <person name="Yadav J.S."/>
            <person name="Pangilinan J."/>
            <person name="Larsson K.H."/>
            <person name="Matsuura K."/>
            <person name="Barry K."/>
            <person name="Labutti K."/>
            <person name="Kuo R."/>
            <person name="Ohm R.A."/>
            <person name="Bhattacharya S.S."/>
            <person name="Shirouzu T."/>
            <person name="Yoshinaga Y."/>
            <person name="Martin F.M."/>
            <person name="Grigoriev I.V."/>
            <person name="Hibbett D.S."/>
        </authorList>
    </citation>
    <scope>NUCLEOTIDE SEQUENCE [LARGE SCALE GENOMIC DNA]</scope>
    <source>
        <strain evidence="3 4">HHB9708</strain>
    </source>
</reference>
<accession>A0A164TYT2</accession>
<proteinExistence type="predicted"/>